<dbReference type="Ensembl" id="ENSNBRT00000006534.1">
    <property type="protein sequence ID" value="ENSNBRP00000006344.1"/>
    <property type="gene ID" value="ENSNBRG00000004994.1"/>
</dbReference>
<evidence type="ECO:0000256" key="4">
    <source>
        <dbReference type="ARBA" id="ARBA00023136"/>
    </source>
</evidence>
<comment type="subcellular location">
    <subcellularLocation>
        <location evidence="1">Membrane</location>
        <topology evidence="1">Multi-pass membrane protein</topology>
    </subcellularLocation>
</comment>
<dbReference type="InterPro" id="IPR051697">
    <property type="entry name" value="Patched_domain-protein"/>
</dbReference>
<dbReference type="GO" id="GO:0016020">
    <property type="term" value="C:membrane"/>
    <property type="evidence" value="ECO:0007669"/>
    <property type="project" value="UniProtKB-SubCell"/>
</dbReference>
<dbReference type="AlphaFoldDB" id="A0A3Q4MBM9"/>
<evidence type="ECO:0000256" key="6">
    <source>
        <dbReference type="SAM" id="Phobius"/>
    </source>
</evidence>
<dbReference type="STRING" id="32507.ENSNBRP00000006344"/>
<evidence type="ECO:0000256" key="1">
    <source>
        <dbReference type="ARBA" id="ARBA00004141"/>
    </source>
</evidence>
<keyword evidence="2 6" id="KW-0812">Transmembrane</keyword>
<dbReference type="OMA" id="WPLGEDN"/>
<reference evidence="8" key="1">
    <citation type="submission" date="2025-08" db="UniProtKB">
        <authorList>
            <consortium name="Ensembl"/>
        </authorList>
    </citation>
    <scope>IDENTIFICATION</scope>
</reference>
<organism evidence="8 9">
    <name type="scientific">Neolamprologus brichardi</name>
    <name type="common">Fairy cichlid</name>
    <name type="synonym">Lamprologus brichardi</name>
    <dbReference type="NCBI Taxonomy" id="32507"/>
    <lineage>
        <taxon>Eukaryota</taxon>
        <taxon>Metazoa</taxon>
        <taxon>Chordata</taxon>
        <taxon>Craniata</taxon>
        <taxon>Vertebrata</taxon>
        <taxon>Euteleostomi</taxon>
        <taxon>Actinopterygii</taxon>
        <taxon>Neopterygii</taxon>
        <taxon>Teleostei</taxon>
        <taxon>Neoteleostei</taxon>
        <taxon>Acanthomorphata</taxon>
        <taxon>Ovalentaria</taxon>
        <taxon>Cichlomorphae</taxon>
        <taxon>Cichliformes</taxon>
        <taxon>Cichlidae</taxon>
        <taxon>African cichlids</taxon>
        <taxon>Pseudocrenilabrinae</taxon>
        <taxon>Lamprologini</taxon>
        <taxon>Neolamprologus</taxon>
    </lineage>
</organism>
<evidence type="ECO:0000313" key="9">
    <source>
        <dbReference type="Proteomes" id="UP000261580"/>
    </source>
</evidence>
<dbReference type="PANTHER" id="PTHR10796">
    <property type="entry name" value="PATCHED-RELATED"/>
    <property type="match status" value="1"/>
</dbReference>
<accession>A0A3Q4MBM9</accession>
<reference evidence="8" key="2">
    <citation type="submission" date="2025-09" db="UniProtKB">
        <authorList>
            <consortium name="Ensembl"/>
        </authorList>
    </citation>
    <scope>IDENTIFICATION</scope>
</reference>
<evidence type="ECO:0000256" key="5">
    <source>
        <dbReference type="ARBA" id="ARBA00023180"/>
    </source>
</evidence>
<keyword evidence="3 6" id="KW-1133">Transmembrane helix</keyword>
<feature type="transmembrane region" description="Helical" evidence="6">
    <location>
        <begin position="347"/>
        <end position="365"/>
    </location>
</feature>
<dbReference type="Proteomes" id="UP000261580">
    <property type="component" value="Unassembled WGS sequence"/>
</dbReference>
<evidence type="ECO:0000313" key="8">
    <source>
        <dbReference type="Ensembl" id="ENSNBRP00000006344.1"/>
    </source>
</evidence>
<feature type="transmembrane region" description="Helical" evidence="6">
    <location>
        <begin position="80"/>
        <end position="100"/>
    </location>
</feature>
<dbReference type="InterPro" id="IPR003392">
    <property type="entry name" value="PTHD_SSD"/>
</dbReference>
<evidence type="ECO:0000256" key="3">
    <source>
        <dbReference type="ARBA" id="ARBA00022989"/>
    </source>
</evidence>
<feature type="domain" description="Patched" evidence="7">
    <location>
        <begin position="341"/>
        <end position="387"/>
    </location>
</feature>
<sequence>MEGPSSSQGVDFNQSINQINQGFIHLFPLFQSQRAALWGFEQPLRSARTLLPWFRIDPCHCPPLSRLFENLGSKVGSYPLYFFIVPVLLSAALSGGFIFLEVRRDNSLEHQFTPTKGPSKATRAFVEKNFPYNYSMFSEDRQYDKGSFASLIAVARNRRNLLDTLVFEDIISLNNKILDITVDNRTLGFNELCARANGECVSNIILEILSYSLTNQTSITYPVHMHKATPLFLGAVLGGVITDDSDSVRNAEAVKLFYYLDDRESTAEASKLWLREFKKLLSDNTDSEHIYVIFRKLFCYKTSNNDPLPAAQKNWTLPSVHCYLYHLYGFKYNLFLPGRLDNVRNKVWVAVFGILSAVLAVLSGFGLLLYIGVPFVITVTNAVFLLLGEKNSLLASFFPHFSFSF</sequence>
<protein>
    <recommendedName>
        <fullName evidence="7">Patched domain-containing protein</fullName>
    </recommendedName>
</protein>
<dbReference type="GeneTree" id="ENSGT00940000158727"/>
<name>A0A3Q4MBM9_NEOBR</name>
<proteinExistence type="predicted"/>
<dbReference type="Pfam" id="PF02460">
    <property type="entry name" value="Patched"/>
    <property type="match status" value="1"/>
</dbReference>
<keyword evidence="9" id="KW-1185">Reference proteome</keyword>
<evidence type="ECO:0000256" key="2">
    <source>
        <dbReference type="ARBA" id="ARBA00022692"/>
    </source>
</evidence>
<keyword evidence="5" id="KW-0325">Glycoprotein</keyword>
<dbReference type="PANTHER" id="PTHR10796:SF60">
    <property type="entry name" value="PATCHED DOMAIN-CONTAINING PROTEIN 3"/>
    <property type="match status" value="1"/>
</dbReference>
<keyword evidence="4 6" id="KW-0472">Membrane</keyword>
<evidence type="ECO:0000259" key="7">
    <source>
        <dbReference type="Pfam" id="PF02460"/>
    </source>
</evidence>